<gene>
    <name evidence="2" type="primary">ycfH</name>
    <name evidence="2" type="ORF">NCTC13354_00735</name>
</gene>
<evidence type="ECO:0000313" key="3">
    <source>
        <dbReference type="Proteomes" id="UP000269542"/>
    </source>
</evidence>
<sequence>MHDVKPAKRKIIGKGIPGQAIPPQPGSKKDRKRAFPQIPEPCAVPIVDNHTHFYPDPVPADGGEPVQNVNLEGSWKPPLLLHNHLTGMREAGVRAAISSGCDVPMLEWTRDLAREVDELWAALAIHPNEAPLHAGVREVAPDGNEPRVDAHHEQYSLDEAVAKVAELAADDAVVAIGETGLDYFRTGEAGKAAQKRSFRDHIALAKELGKPMQIHDREAHADVVEILLADGAPERTVFHCFSGDAELAQILAENGWYASFAGNVTYKANGDLREGFEVLPDELVLVETDAPYLTPEPYRGQPNAVWSVIYTARYLADLRGIPADEWCAVIDRNTADVYGI</sequence>
<keyword evidence="3" id="KW-1185">Reference proteome</keyword>
<dbReference type="AlphaFoldDB" id="A0A3S4VFK4"/>
<dbReference type="GO" id="GO:0016788">
    <property type="term" value="F:hydrolase activity, acting on ester bonds"/>
    <property type="evidence" value="ECO:0007669"/>
    <property type="project" value="InterPro"/>
</dbReference>
<dbReference type="Proteomes" id="UP000269542">
    <property type="component" value="Chromosome"/>
</dbReference>
<dbReference type="GO" id="GO:0005829">
    <property type="term" value="C:cytosol"/>
    <property type="evidence" value="ECO:0007669"/>
    <property type="project" value="TreeGrafter"/>
</dbReference>
<reference evidence="2 3" key="1">
    <citation type="submission" date="2018-12" db="EMBL/GenBank/DDBJ databases">
        <authorList>
            <consortium name="Pathogen Informatics"/>
        </authorList>
    </citation>
    <scope>NUCLEOTIDE SEQUENCE [LARGE SCALE GENOMIC DNA]</scope>
    <source>
        <strain evidence="2 3">NCTC13354</strain>
    </source>
</reference>
<dbReference type="EC" id="3.1.21.-" evidence="2"/>
<accession>A0A3S4VFK4</accession>
<dbReference type="CDD" id="cd01310">
    <property type="entry name" value="TatD_DNAse"/>
    <property type="match status" value="1"/>
</dbReference>
<dbReference type="EMBL" id="LR134476">
    <property type="protein sequence ID" value="VEI13035.1"/>
    <property type="molecule type" value="Genomic_DNA"/>
</dbReference>
<protein>
    <submittedName>
        <fullName evidence="2">Uncharacterized deoxyribonuclease YcfH</fullName>
        <ecNumber evidence="2">3.1.21.-</ecNumber>
    </submittedName>
</protein>
<dbReference type="InterPro" id="IPR032466">
    <property type="entry name" value="Metal_Hydrolase"/>
</dbReference>
<evidence type="ECO:0000313" key="2">
    <source>
        <dbReference type="EMBL" id="VEI13035.1"/>
    </source>
</evidence>
<organism evidence="2 3">
    <name type="scientific">Trueperella bialowiezensis</name>
    <dbReference type="NCBI Taxonomy" id="312285"/>
    <lineage>
        <taxon>Bacteria</taxon>
        <taxon>Bacillati</taxon>
        <taxon>Actinomycetota</taxon>
        <taxon>Actinomycetes</taxon>
        <taxon>Actinomycetales</taxon>
        <taxon>Actinomycetaceae</taxon>
        <taxon>Trueperella</taxon>
    </lineage>
</organism>
<evidence type="ECO:0000256" key="1">
    <source>
        <dbReference type="SAM" id="MobiDB-lite"/>
    </source>
</evidence>
<dbReference type="OrthoDB" id="9810005at2"/>
<dbReference type="Gene3D" id="3.20.20.140">
    <property type="entry name" value="Metal-dependent hydrolases"/>
    <property type="match status" value="1"/>
</dbReference>
<feature type="region of interest" description="Disordered" evidence="1">
    <location>
        <begin position="1"/>
        <end position="33"/>
    </location>
</feature>
<dbReference type="Pfam" id="PF01026">
    <property type="entry name" value="TatD_DNase"/>
    <property type="match status" value="1"/>
</dbReference>
<dbReference type="InterPro" id="IPR001130">
    <property type="entry name" value="TatD-like"/>
</dbReference>
<name>A0A3S4VFK4_9ACTO</name>
<dbReference type="KEGG" id="tbw:NCTC13354_00735"/>
<dbReference type="SUPFAM" id="SSF51556">
    <property type="entry name" value="Metallo-dependent hydrolases"/>
    <property type="match status" value="1"/>
</dbReference>
<keyword evidence="2" id="KW-0378">Hydrolase</keyword>
<proteinExistence type="predicted"/>
<dbReference type="RefSeq" id="WP_126416192.1">
    <property type="nucleotide sequence ID" value="NZ_LR134476.1"/>
</dbReference>
<dbReference type="PANTHER" id="PTHR46124:SF2">
    <property type="entry name" value="D-AMINOACYL-TRNA DEACYLASE"/>
    <property type="match status" value="1"/>
</dbReference>
<dbReference type="PANTHER" id="PTHR46124">
    <property type="entry name" value="D-AMINOACYL-TRNA DEACYLASE"/>
    <property type="match status" value="1"/>
</dbReference>